<feature type="domain" description="Pilus formation protein N-terminal" evidence="4">
    <location>
        <begin position="74"/>
        <end position="142"/>
    </location>
</feature>
<feature type="region of interest" description="Disordered" evidence="2">
    <location>
        <begin position="1"/>
        <end position="30"/>
    </location>
</feature>
<dbReference type="InterPro" id="IPR050810">
    <property type="entry name" value="Bact_Secretion_Sys_Channel"/>
</dbReference>
<gene>
    <name evidence="5" type="ORF">FNA67_00500</name>
</gene>
<dbReference type="GO" id="GO:0015627">
    <property type="term" value="C:type II protein secretion system complex"/>
    <property type="evidence" value="ECO:0007669"/>
    <property type="project" value="TreeGrafter"/>
</dbReference>
<dbReference type="InterPro" id="IPR032789">
    <property type="entry name" value="T2SS-T3SS_pil_N"/>
</dbReference>
<name>A0A5B9DHH6_9HYPH</name>
<evidence type="ECO:0000259" key="3">
    <source>
        <dbReference type="Pfam" id="PF00263"/>
    </source>
</evidence>
<dbReference type="InterPro" id="IPR001775">
    <property type="entry name" value="GspD/PilQ"/>
</dbReference>
<dbReference type="InterPro" id="IPR004846">
    <property type="entry name" value="T2SS/T3SS_dom"/>
</dbReference>
<evidence type="ECO:0000313" key="5">
    <source>
        <dbReference type="EMBL" id="QEE18751.1"/>
    </source>
</evidence>
<dbReference type="PANTHER" id="PTHR30332">
    <property type="entry name" value="PROBABLE GENERAL SECRETION PATHWAY PROTEIN D"/>
    <property type="match status" value="1"/>
</dbReference>
<feature type="domain" description="Type II/III secretion system secretin-like" evidence="3">
    <location>
        <begin position="281"/>
        <end position="440"/>
    </location>
</feature>
<dbReference type="EMBL" id="CP041690">
    <property type="protein sequence ID" value="QEE18751.1"/>
    <property type="molecule type" value="Genomic_DNA"/>
</dbReference>
<proteinExistence type="inferred from homology"/>
<dbReference type="KEGG" id="yti:FNA67_00500"/>
<organism evidence="5 6">
    <name type="scientific">Paradevosia tibetensis</name>
    <dbReference type="NCBI Taxonomy" id="1447062"/>
    <lineage>
        <taxon>Bacteria</taxon>
        <taxon>Pseudomonadati</taxon>
        <taxon>Pseudomonadota</taxon>
        <taxon>Alphaproteobacteria</taxon>
        <taxon>Hyphomicrobiales</taxon>
        <taxon>Devosiaceae</taxon>
        <taxon>Paradevosia</taxon>
    </lineage>
</organism>
<dbReference type="Proteomes" id="UP000321062">
    <property type="component" value="Chromosome"/>
</dbReference>
<comment type="similarity">
    <text evidence="1">Belongs to the bacterial secretin family.</text>
</comment>
<sequence length="495" mass="50821">MSRSAPPARTTHPCSSDPPGKPMSNPAQNRPQIMKPLKALALALPLLAALAAAPAMAADVSQLRVSGAEYGKTQHVNVGLNKSLLVDLPIEASEVIVSNPAIAGAMMRTKTSAVIQGVGSGSTNIMFLDANGGRISVIEIVVGNDSSTLSSTLAALLPGSSIQVQAFGSGLVLSGNALSQDDVQKAVTIAAQFTGDPQKVANVINVSGGQQVMLKVTVAEVARETVKQLGINLNATINSGALTTGLVNTPGLGGASSAAPTGTMNVNLTAGPVSIDATLRALERRGALRTLAEPTLTAISGQEAEFLAGGEFPVPTDVQDGKVTYTFKKFGVQLKFTPTVKSNGIIGLVVDTSVSELTSDGSFTVGGITIPATKERQAKTSVELPTGATLAIGGLIQDQLRQQVNALPGLGNIPILGALFRSRDFLHAQTELVILVTPYLAQSTMTPPPLPTDNYQAASDAEAVFLGHMEKLYSVGQGPAGMRGGFQGSVGFVLD</sequence>
<dbReference type="AlphaFoldDB" id="A0A5B9DHH6"/>
<reference evidence="5 6" key="1">
    <citation type="journal article" date="2015" name="Int. J. Syst. Evol. Microbiol.">
        <title>Youhaiella tibetensis gen. nov., sp. nov., isolated from subsurface sediment.</title>
        <authorList>
            <person name="Wang Y.X."/>
            <person name="Huang F.Q."/>
            <person name="Nogi Y."/>
            <person name="Pang S.J."/>
            <person name="Wang P.K."/>
            <person name="Lv J."/>
        </authorList>
    </citation>
    <scope>NUCLEOTIDE SEQUENCE [LARGE SCALE GENOMIC DNA]</scope>
    <source>
        <strain evidence="6">fig4</strain>
    </source>
</reference>
<dbReference type="PANTHER" id="PTHR30332:SF17">
    <property type="entry name" value="TYPE IV PILIATION SYSTEM PROTEIN DR_0774-RELATED"/>
    <property type="match status" value="1"/>
</dbReference>
<evidence type="ECO:0000256" key="2">
    <source>
        <dbReference type="SAM" id="MobiDB-lite"/>
    </source>
</evidence>
<dbReference type="Pfam" id="PF00263">
    <property type="entry name" value="Secretin"/>
    <property type="match status" value="1"/>
</dbReference>
<evidence type="ECO:0000313" key="6">
    <source>
        <dbReference type="Proteomes" id="UP000321062"/>
    </source>
</evidence>
<keyword evidence="6" id="KW-1185">Reference proteome</keyword>
<accession>A0A5B9DHH6</accession>
<dbReference type="GO" id="GO:0009306">
    <property type="term" value="P:protein secretion"/>
    <property type="evidence" value="ECO:0007669"/>
    <property type="project" value="InterPro"/>
</dbReference>
<evidence type="ECO:0000256" key="1">
    <source>
        <dbReference type="RuleBase" id="RU004003"/>
    </source>
</evidence>
<dbReference type="Pfam" id="PF13629">
    <property type="entry name" value="T2SS-T3SS_pil_N"/>
    <property type="match status" value="1"/>
</dbReference>
<evidence type="ECO:0000259" key="4">
    <source>
        <dbReference type="Pfam" id="PF13629"/>
    </source>
</evidence>
<protein>
    <submittedName>
        <fullName evidence="5">Type II and III secretion system protein family protein</fullName>
    </submittedName>
</protein>
<dbReference type="PRINTS" id="PR00811">
    <property type="entry name" value="BCTERIALGSPD"/>
</dbReference>
<dbReference type="OrthoDB" id="9775455at2"/>